<proteinExistence type="predicted"/>
<evidence type="ECO:0000313" key="1">
    <source>
        <dbReference type="EMBL" id="CAK7327808.1"/>
    </source>
</evidence>
<dbReference type="Proteomes" id="UP001314170">
    <property type="component" value="Unassembled WGS sequence"/>
</dbReference>
<keyword evidence="2" id="KW-1185">Reference proteome</keyword>
<accession>A0AAV1R1M2</accession>
<organism evidence="1 2">
    <name type="scientific">Dovyalis caffra</name>
    <dbReference type="NCBI Taxonomy" id="77055"/>
    <lineage>
        <taxon>Eukaryota</taxon>
        <taxon>Viridiplantae</taxon>
        <taxon>Streptophyta</taxon>
        <taxon>Embryophyta</taxon>
        <taxon>Tracheophyta</taxon>
        <taxon>Spermatophyta</taxon>
        <taxon>Magnoliopsida</taxon>
        <taxon>eudicotyledons</taxon>
        <taxon>Gunneridae</taxon>
        <taxon>Pentapetalae</taxon>
        <taxon>rosids</taxon>
        <taxon>fabids</taxon>
        <taxon>Malpighiales</taxon>
        <taxon>Salicaceae</taxon>
        <taxon>Flacourtieae</taxon>
        <taxon>Dovyalis</taxon>
    </lineage>
</organism>
<gene>
    <name evidence="1" type="ORF">DCAF_LOCUS5526</name>
</gene>
<evidence type="ECO:0008006" key="3">
    <source>
        <dbReference type="Google" id="ProtNLM"/>
    </source>
</evidence>
<sequence>MMGEVRDHLEKHDDALVKLQGEQWQGRQPAFIHDDYDGGIDTDDDQAIIVGLDINPKRQNQRGRFDNVDRNIGNIKMKIPPF</sequence>
<reference evidence="1 2" key="1">
    <citation type="submission" date="2024-01" db="EMBL/GenBank/DDBJ databases">
        <authorList>
            <person name="Waweru B."/>
        </authorList>
    </citation>
    <scope>NUCLEOTIDE SEQUENCE [LARGE SCALE GENOMIC DNA]</scope>
</reference>
<dbReference type="EMBL" id="CAWUPB010000868">
    <property type="protein sequence ID" value="CAK7327808.1"/>
    <property type="molecule type" value="Genomic_DNA"/>
</dbReference>
<comment type="caution">
    <text evidence="1">The sequence shown here is derived from an EMBL/GenBank/DDBJ whole genome shotgun (WGS) entry which is preliminary data.</text>
</comment>
<protein>
    <recommendedName>
        <fullName evidence="3">Transposase</fullName>
    </recommendedName>
</protein>
<dbReference type="AlphaFoldDB" id="A0AAV1R1M2"/>
<evidence type="ECO:0000313" key="2">
    <source>
        <dbReference type="Proteomes" id="UP001314170"/>
    </source>
</evidence>
<name>A0AAV1R1M2_9ROSI</name>